<feature type="chain" id="PRO_5025532119" evidence="1">
    <location>
        <begin position="20"/>
        <end position="218"/>
    </location>
</feature>
<sequence length="218" mass="24243">MSLFKFCATFVFLSSALLAQCGISQKDFSGVGHVLVLNSSDWRYATPNQTVGCLDQNGRFIAPTDDIECGVYTRLDDYPYTLSSTLGNCTFNDAKTVTNKDSYYGGSDHAWTCNATYEAIIYDELYTIDGFPYVFLCSGDINCYYDAKKIPGPAETAPLWQFRWGSQQRGITPGHVQLQLLWTPLNTGKRKSVSDIPSPRLRLNDGAQIPLQGQEIKS</sequence>
<evidence type="ECO:0000313" key="2">
    <source>
        <dbReference type="EMBL" id="KAF2119148.1"/>
    </source>
</evidence>
<evidence type="ECO:0000256" key="1">
    <source>
        <dbReference type="SAM" id="SignalP"/>
    </source>
</evidence>
<protein>
    <submittedName>
        <fullName evidence="2">Uncharacterized protein</fullName>
    </submittedName>
</protein>
<feature type="signal peptide" evidence="1">
    <location>
        <begin position="1"/>
        <end position="19"/>
    </location>
</feature>
<keyword evidence="3" id="KW-1185">Reference proteome</keyword>
<dbReference type="OrthoDB" id="3775566at2759"/>
<gene>
    <name evidence="2" type="ORF">BDV96DRAFT_610919</name>
</gene>
<name>A0A6A5ZL30_9PLEO</name>
<keyword evidence="1" id="KW-0732">Signal</keyword>
<dbReference type="AlphaFoldDB" id="A0A6A5ZL30"/>
<organism evidence="2 3">
    <name type="scientific">Lophiotrema nucula</name>
    <dbReference type="NCBI Taxonomy" id="690887"/>
    <lineage>
        <taxon>Eukaryota</taxon>
        <taxon>Fungi</taxon>
        <taxon>Dikarya</taxon>
        <taxon>Ascomycota</taxon>
        <taxon>Pezizomycotina</taxon>
        <taxon>Dothideomycetes</taxon>
        <taxon>Pleosporomycetidae</taxon>
        <taxon>Pleosporales</taxon>
        <taxon>Lophiotremataceae</taxon>
        <taxon>Lophiotrema</taxon>
    </lineage>
</organism>
<evidence type="ECO:0000313" key="3">
    <source>
        <dbReference type="Proteomes" id="UP000799770"/>
    </source>
</evidence>
<reference evidence="2" key="1">
    <citation type="journal article" date="2020" name="Stud. Mycol.">
        <title>101 Dothideomycetes genomes: a test case for predicting lifestyles and emergence of pathogens.</title>
        <authorList>
            <person name="Haridas S."/>
            <person name="Albert R."/>
            <person name="Binder M."/>
            <person name="Bloem J."/>
            <person name="Labutti K."/>
            <person name="Salamov A."/>
            <person name="Andreopoulos B."/>
            <person name="Baker S."/>
            <person name="Barry K."/>
            <person name="Bills G."/>
            <person name="Bluhm B."/>
            <person name="Cannon C."/>
            <person name="Castanera R."/>
            <person name="Culley D."/>
            <person name="Daum C."/>
            <person name="Ezra D."/>
            <person name="Gonzalez J."/>
            <person name="Henrissat B."/>
            <person name="Kuo A."/>
            <person name="Liang C."/>
            <person name="Lipzen A."/>
            <person name="Lutzoni F."/>
            <person name="Magnuson J."/>
            <person name="Mondo S."/>
            <person name="Nolan M."/>
            <person name="Ohm R."/>
            <person name="Pangilinan J."/>
            <person name="Park H.-J."/>
            <person name="Ramirez L."/>
            <person name="Alfaro M."/>
            <person name="Sun H."/>
            <person name="Tritt A."/>
            <person name="Yoshinaga Y."/>
            <person name="Zwiers L.-H."/>
            <person name="Turgeon B."/>
            <person name="Goodwin S."/>
            <person name="Spatafora J."/>
            <person name="Crous P."/>
            <person name="Grigoriev I."/>
        </authorList>
    </citation>
    <scope>NUCLEOTIDE SEQUENCE</scope>
    <source>
        <strain evidence="2">CBS 627.86</strain>
    </source>
</reference>
<dbReference type="EMBL" id="ML977316">
    <property type="protein sequence ID" value="KAF2119148.1"/>
    <property type="molecule type" value="Genomic_DNA"/>
</dbReference>
<accession>A0A6A5ZL30</accession>
<proteinExistence type="predicted"/>
<dbReference type="Proteomes" id="UP000799770">
    <property type="component" value="Unassembled WGS sequence"/>
</dbReference>